<dbReference type="SUPFAM" id="SSF56112">
    <property type="entry name" value="Protein kinase-like (PK-like)"/>
    <property type="match status" value="1"/>
</dbReference>
<keyword evidence="2" id="KW-0808">Transferase</keyword>
<evidence type="ECO:0000259" key="1">
    <source>
        <dbReference type="PROSITE" id="PS50011"/>
    </source>
</evidence>
<keyword evidence="3" id="KW-1185">Reference proteome</keyword>
<dbReference type="PROSITE" id="PS50011">
    <property type="entry name" value="PROTEIN_KINASE_DOM"/>
    <property type="match status" value="1"/>
</dbReference>
<dbReference type="Gene3D" id="3.30.200.20">
    <property type="entry name" value="Phosphorylase Kinase, domain 1"/>
    <property type="match status" value="1"/>
</dbReference>
<keyword evidence="2" id="KW-0418">Kinase</keyword>
<organism evidence="2 3">
    <name type="scientific">Dactylonectria macrodidyma</name>
    <dbReference type="NCBI Taxonomy" id="307937"/>
    <lineage>
        <taxon>Eukaryota</taxon>
        <taxon>Fungi</taxon>
        <taxon>Dikarya</taxon>
        <taxon>Ascomycota</taxon>
        <taxon>Pezizomycotina</taxon>
        <taxon>Sordariomycetes</taxon>
        <taxon>Hypocreomycetidae</taxon>
        <taxon>Hypocreales</taxon>
        <taxon>Nectriaceae</taxon>
        <taxon>Dactylonectria</taxon>
    </lineage>
</organism>
<dbReference type="Gene3D" id="1.10.510.10">
    <property type="entry name" value="Transferase(Phosphotransferase) domain 1"/>
    <property type="match status" value="1"/>
</dbReference>
<dbReference type="PANTHER" id="PTHR24347">
    <property type="entry name" value="SERINE/THREONINE-PROTEIN KINASE"/>
    <property type="match status" value="1"/>
</dbReference>
<dbReference type="InterPro" id="IPR000719">
    <property type="entry name" value="Prot_kinase_dom"/>
</dbReference>
<proteinExistence type="predicted"/>
<protein>
    <submittedName>
        <fullName evidence="2">Kinase-like domain-containing protein</fullName>
    </submittedName>
</protein>
<dbReference type="EMBL" id="JAGMUV010000002">
    <property type="protein sequence ID" value="KAH7171278.1"/>
    <property type="molecule type" value="Genomic_DNA"/>
</dbReference>
<dbReference type="InterPro" id="IPR011009">
    <property type="entry name" value="Kinase-like_dom_sf"/>
</dbReference>
<name>A0A9P9FRX9_9HYPO</name>
<dbReference type="Proteomes" id="UP000738349">
    <property type="component" value="Unassembled WGS sequence"/>
</dbReference>
<gene>
    <name evidence="2" type="ORF">EDB81DRAFT_837775</name>
</gene>
<reference evidence="2" key="1">
    <citation type="journal article" date="2021" name="Nat. Commun.">
        <title>Genetic determinants of endophytism in the Arabidopsis root mycobiome.</title>
        <authorList>
            <person name="Mesny F."/>
            <person name="Miyauchi S."/>
            <person name="Thiergart T."/>
            <person name="Pickel B."/>
            <person name="Atanasova L."/>
            <person name="Karlsson M."/>
            <person name="Huettel B."/>
            <person name="Barry K.W."/>
            <person name="Haridas S."/>
            <person name="Chen C."/>
            <person name="Bauer D."/>
            <person name="Andreopoulos W."/>
            <person name="Pangilinan J."/>
            <person name="LaButti K."/>
            <person name="Riley R."/>
            <person name="Lipzen A."/>
            <person name="Clum A."/>
            <person name="Drula E."/>
            <person name="Henrissat B."/>
            <person name="Kohler A."/>
            <person name="Grigoriev I.V."/>
            <person name="Martin F.M."/>
            <person name="Hacquard S."/>
        </authorList>
    </citation>
    <scope>NUCLEOTIDE SEQUENCE</scope>
    <source>
        <strain evidence="2">MPI-CAGE-AT-0147</strain>
    </source>
</reference>
<dbReference type="SMART" id="SM00220">
    <property type="entry name" value="S_TKc"/>
    <property type="match status" value="1"/>
</dbReference>
<dbReference type="Pfam" id="PF00069">
    <property type="entry name" value="Pkinase"/>
    <property type="match status" value="1"/>
</dbReference>
<dbReference type="AlphaFoldDB" id="A0A9P9FRX9"/>
<sequence length="339" mass="38391">MTAPPGRTSDLVRDSQLRTAVSLGLTHHTYYESNLDSQRRRTRIKETWRRGRELGNGTFGRVWQETCEAGPKCSQLRAVKEIPKDRTLSSSIDYARELEAMAKFSHDRYVHCFVRSFGWYESRNAVFIAMEYIQHGDLQKYLVAIFPEAEVKQIASQIAEGLFFMHDNGFAHRDLKPANILVTNPRPDWWVKISDFGISKRAEAGSVLRTFVGTRGYLAPELIGVFTISDRRSGSNSRSQSAYTTAVDMWALGEIAVRLLTRRSTFPESHDLFDYVVHQTPFPRQVFEGQDVSNECFAFIEKAMAPSPSQRLLAREAMAHPWLQTSRASSPASSGGSSR</sequence>
<dbReference type="OrthoDB" id="10252171at2759"/>
<feature type="domain" description="Protein kinase" evidence="1">
    <location>
        <begin position="48"/>
        <end position="323"/>
    </location>
</feature>
<evidence type="ECO:0000313" key="3">
    <source>
        <dbReference type="Proteomes" id="UP000738349"/>
    </source>
</evidence>
<dbReference type="GO" id="GO:0005524">
    <property type="term" value="F:ATP binding"/>
    <property type="evidence" value="ECO:0007669"/>
    <property type="project" value="InterPro"/>
</dbReference>
<comment type="caution">
    <text evidence="2">The sequence shown here is derived from an EMBL/GenBank/DDBJ whole genome shotgun (WGS) entry which is preliminary data.</text>
</comment>
<dbReference type="GO" id="GO:0004672">
    <property type="term" value="F:protein kinase activity"/>
    <property type="evidence" value="ECO:0007669"/>
    <property type="project" value="InterPro"/>
</dbReference>
<evidence type="ECO:0000313" key="2">
    <source>
        <dbReference type="EMBL" id="KAH7171278.1"/>
    </source>
</evidence>
<accession>A0A9P9FRX9</accession>
<dbReference type="PROSITE" id="PS00108">
    <property type="entry name" value="PROTEIN_KINASE_ST"/>
    <property type="match status" value="1"/>
</dbReference>
<dbReference type="InterPro" id="IPR008271">
    <property type="entry name" value="Ser/Thr_kinase_AS"/>
</dbReference>